<reference evidence="1" key="1">
    <citation type="journal article" date="2020" name="Stud. Mycol.">
        <title>101 Dothideomycetes genomes: a test case for predicting lifestyles and emergence of pathogens.</title>
        <authorList>
            <person name="Haridas S."/>
            <person name="Albert R."/>
            <person name="Binder M."/>
            <person name="Bloem J."/>
            <person name="Labutti K."/>
            <person name="Salamov A."/>
            <person name="Andreopoulos B."/>
            <person name="Baker S."/>
            <person name="Barry K."/>
            <person name="Bills G."/>
            <person name="Bluhm B."/>
            <person name="Cannon C."/>
            <person name="Castanera R."/>
            <person name="Culley D."/>
            <person name="Daum C."/>
            <person name="Ezra D."/>
            <person name="Gonzalez J."/>
            <person name="Henrissat B."/>
            <person name="Kuo A."/>
            <person name="Liang C."/>
            <person name="Lipzen A."/>
            <person name="Lutzoni F."/>
            <person name="Magnuson J."/>
            <person name="Mondo S."/>
            <person name="Nolan M."/>
            <person name="Ohm R."/>
            <person name="Pangilinan J."/>
            <person name="Park H.-J."/>
            <person name="Ramirez L."/>
            <person name="Alfaro M."/>
            <person name="Sun H."/>
            <person name="Tritt A."/>
            <person name="Yoshinaga Y."/>
            <person name="Zwiers L.-H."/>
            <person name="Turgeon B."/>
            <person name="Goodwin S."/>
            <person name="Spatafora J."/>
            <person name="Crous P."/>
            <person name="Grigoriev I."/>
        </authorList>
    </citation>
    <scope>NUCLEOTIDE SEQUENCE</scope>
    <source>
        <strain evidence="1">CBS 207.26</strain>
    </source>
</reference>
<dbReference type="PANTHER" id="PTHR34065">
    <property type="entry name" value="CELL DIVISION CONTROL PROTEIN 14"/>
    <property type="match status" value="1"/>
</dbReference>
<keyword evidence="2" id="KW-1185">Reference proteome</keyword>
<name>A0A6A6EGF5_9PEZI</name>
<dbReference type="SUPFAM" id="SSF48371">
    <property type="entry name" value="ARM repeat"/>
    <property type="match status" value="1"/>
</dbReference>
<sequence length="297" mass="32853">MEALLSLAFDNIASKDTAKIRKGLRQIEGMLAQICLSSGKSKPSTPSHRRNASAINLGEQQTYSPKKLGALAEDPAFREFFRLQEGFEWNVAIRLVDCLERLLGMQSNGQNDLLILSALSNLQGLLLLHPPSRTIFGREIYMNMLLDLLDPYNCPAIQSSTLLVLVTSLLATPQNTRTFENTDGLLTVTSLFKSEETSQNVKLKLLEFLYFYLMPEAPPPTASAPSTAMGLQRSPTKLTGAFERRNSTVSGDEGGGVSKKNIRSQEEKQHMLARYLNNVEDLVQDLRENTPFGAVAC</sequence>
<dbReference type="Pfam" id="PF08045">
    <property type="entry name" value="CDC14"/>
    <property type="match status" value="1"/>
</dbReference>
<evidence type="ECO:0000313" key="2">
    <source>
        <dbReference type="Proteomes" id="UP000800200"/>
    </source>
</evidence>
<gene>
    <name evidence="1" type="ORF">K469DRAFT_73501</name>
</gene>
<organism evidence="1 2">
    <name type="scientific">Zopfia rhizophila CBS 207.26</name>
    <dbReference type="NCBI Taxonomy" id="1314779"/>
    <lineage>
        <taxon>Eukaryota</taxon>
        <taxon>Fungi</taxon>
        <taxon>Dikarya</taxon>
        <taxon>Ascomycota</taxon>
        <taxon>Pezizomycotina</taxon>
        <taxon>Dothideomycetes</taxon>
        <taxon>Dothideomycetes incertae sedis</taxon>
        <taxon>Zopfiaceae</taxon>
        <taxon>Zopfia</taxon>
    </lineage>
</organism>
<dbReference type="InterPro" id="IPR016024">
    <property type="entry name" value="ARM-type_fold"/>
</dbReference>
<proteinExistence type="predicted"/>
<protein>
    <submittedName>
        <fullName evidence="1">Cell division control protein 14</fullName>
    </submittedName>
</protein>
<dbReference type="PANTHER" id="PTHR34065:SF1">
    <property type="entry name" value="CELL DIVISION CONTROL PROTEIN 14"/>
    <property type="match status" value="1"/>
</dbReference>
<dbReference type="GO" id="GO:0051301">
    <property type="term" value="P:cell division"/>
    <property type="evidence" value="ECO:0007669"/>
    <property type="project" value="UniProtKB-KW"/>
</dbReference>
<keyword evidence="1" id="KW-0132">Cell division</keyword>
<dbReference type="InterPro" id="IPR012535">
    <property type="entry name" value="Cell_div_Cdc14"/>
</dbReference>
<dbReference type="AlphaFoldDB" id="A0A6A6EGF5"/>
<dbReference type="EMBL" id="ML994622">
    <property type="protein sequence ID" value="KAF2188956.1"/>
    <property type="molecule type" value="Genomic_DNA"/>
</dbReference>
<keyword evidence="1" id="KW-0131">Cell cycle</keyword>
<accession>A0A6A6EGF5</accession>
<evidence type="ECO:0000313" key="1">
    <source>
        <dbReference type="EMBL" id="KAF2188956.1"/>
    </source>
</evidence>
<dbReference type="OrthoDB" id="5357220at2759"/>
<dbReference type="Proteomes" id="UP000800200">
    <property type="component" value="Unassembled WGS sequence"/>
</dbReference>